<feature type="domain" description="HTH araC/xylS-type" evidence="4">
    <location>
        <begin position="171"/>
        <end position="255"/>
    </location>
</feature>
<evidence type="ECO:0000256" key="1">
    <source>
        <dbReference type="ARBA" id="ARBA00023015"/>
    </source>
</evidence>
<dbReference type="Proteomes" id="UP000619376">
    <property type="component" value="Unassembled WGS sequence"/>
</dbReference>
<dbReference type="PANTHER" id="PTHR46796">
    <property type="entry name" value="HTH-TYPE TRANSCRIPTIONAL ACTIVATOR RHAS-RELATED"/>
    <property type="match status" value="1"/>
</dbReference>
<dbReference type="PROSITE" id="PS01124">
    <property type="entry name" value="HTH_ARAC_FAMILY_2"/>
    <property type="match status" value="1"/>
</dbReference>
<dbReference type="PANTHER" id="PTHR46796:SF15">
    <property type="entry name" value="BLL1074 PROTEIN"/>
    <property type="match status" value="1"/>
</dbReference>
<dbReference type="InterPro" id="IPR018060">
    <property type="entry name" value="HTH_AraC"/>
</dbReference>
<dbReference type="EMBL" id="JACHFK010000004">
    <property type="protein sequence ID" value="MBB5376436.1"/>
    <property type="molecule type" value="Genomic_DNA"/>
</dbReference>
<dbReference type="InterPro" id="IPR050204">
    <property type="entry name" value="AraC_XylS_family_regulators"/>
</dbReference>
<keyword evidence="2 6" id="KW-0238">DNA-binding</keyword>
<evidence type="ECO:0000256" key="3">
    <source>
        <dbReference type="ARBA" id="ARBA00023163"/>
    </source>
</evidence>
<evidence type="ECO:0000313" key="5">
    <source>
        <dbReference type="EMBL" id="GHF44053.1"/>
    </source>
</evidence>
<sequence length="289" mass="32100">MRFRHHAPDPHLRDVVQGYWELEDVHLAWPEQNYTLPERTMRLMFSAETLMLGPHPGALRPLPPVALTPFTRHPERTVGQGRLRVLVAELYPWGARQLLAWSPDTAPEALDAALSASAWGREVVALVRQGEWTAARGALEAHLRSVTARQGEPGAGVVAARRIYDSLGAARVADLAEELNVSPRTLERQFAQQVGVSPKTLARVVRFDEANTRIRTDPSVPMAELTFDLGFFDQAHLIREFRALSSLTPGAFAAVAARRQNRVDLDLLRVGGDQQLDLDHLPGFEPEPT</sequence>
<dbReference type="RefSeq" id="WP_184111058.1">
    <property type="nucleotide sequence ID" value="NZ_BNAJ01000004.1"/>
</dbReference>
<reference evidence="5" key="4">
    <citation type="submission" date="2024-05" db="EMBL/GenBank/DDBJ databases">
        <authorList>
            <person name="Sun Q."/>
            <person name="Zhou Y."/>
        </authorList>
    </citation>
    <scope>NUCLEOTIDE SEQUENCE</scope>
    <source>
        <strain evidence="5">CGMCC 1.18437</strain>
    </source>
</reference>
<keyword evidence="8" id="KW-1185">Reference proteome</keyword>
<dbReference type="EMBL" id="BNAJ01000004">
    <property type="protein sequence ID" value="GHF44053.1"/>
    <property type="molecule type" value="Genomic_DNA"/>
</dbReference>
<protein>
    <submittedName>
        <fullName evidence="5">AraC family transcriptional regulator</fullName>
    </submittedName>
    <submittedName>
        <fullName evidence="6">AraC-like DNA-binding protein</fullName>
    </submittedName>
</protein>
<dbReference type="Proteomes" id="UP000539473">
    <property type="component" value="Unassembled WGS sequence"/>
</dbReference>
<keyword evidence="1" id="KW-0805">Transcription regulation</keyword>
<keyword evidence="3" id="KW-0804">Transcription</keyword>
<dbReference type="Pfam" id="PF12833">
    <property type="entry name" value="HTH_18"/>
    <property type="match status" value="1"/>
</dbReference>
<evidence type="ECO:0000259" key="4">
    <source>
        <dbReference type="PROSITE" id="PS01124"/>
    </source>
</evidence>
<evidence type="ECO:0000313" key="6">
    <source>
        <dbReference type="EMBL" id="MBB5376436.1"/>
    </source>
</evidence>
<gene>
    <name evidence="5" type="ORF">GCM10017781_20670</name>
    <name evidence="6" type="ORF">HNQ07_001900</name>
</gene>
<evidence type="ECO:0000313" key="7">
    <source>
        <dbReference type="Proteomes" id="UP000539473"/>
    </source>
</evidence>
<reference evidence="5" key="1">
    <citation type="journal article" date="2014" name="Int. J. Syst. Evol. Microbiol.">
        <title>Complete genome of a new Firmicutes species belonging to the dominant human colonic microbiota ('Ruminococcus bicirculans') reveals two chromosomes and a selective capacity to utilize plant glucans.</title>
        <authorList>
            <consortium name="NISC Comparative Sequencing Program"/>
            <person name="Wegmann U."/>
            <person name="Louis P."/>
            <person name="Goesmann A."/>
            <person name="Henrissat B."/>
            <person name="Duncan S.H."/>
            <person name="Flint H.J."/>
        </authorList>
    </citation>
    <scope>NUCLEOTIDE SEQUENCE</scope>
    <source>
        <strain evidence="5">CGMCC 1.18437</strain>
    </source>
</reference>
<name>A0A7W8KE21_9DEIO</name>
<comment type="caution">
    <text evidence="6">The sequence shown here is derived from an EMBL/GenBank/DDBJ whole genome shotgun (WGS) entry which is preliminary data.</text>
</comment>
<evidence type="ECO:0000313" key="8">
    <source>
        <dbReference type="Proteomes" id="UP000619376"/>
    </source>
</evidence>
<reference evidence="6 7" key="3">
    <citation type="submission" date="2020-08" db="EMBL/GenBank/DDBJ databases">
        <title>Genomic Encyclopedia of Type Strains, Phase IV (KMG-IV): sequencing the most valuable type-strain genomes for metagenomic binning, comparative biology and taxonomic classification.</title>
        <authorList>
            <person name="Goeker M."/>
        </authorList>
    </citation>
    <scope>NUCLEOTIDE SEQUENCE [LARGE SCALE GENOMIC DNA]</scope>
    <source>
        <strain evidence="6 7">DSM 27521</strain>
    </source>
</reference>
<proteinExistence type="predicted"/>
<dbReference type="GO" id="GO:0043565">
    <property type="term" value="F:sequence-specific DNA binding"/>
    <property type="evidence" value="ECO:0007669"/>
    <property type="project" value="InterPro"/>
</dbReference>
<dbReference type="AlphaFoldDB" id="A0A7W8KE21"/>
<organism evidence="6 7">
    <name type="scientific">Deinococcus metalli</name>
    <dbReference type="NCBI Taxonomy" id="1141878"/>
    <lineage>
        <taxon>Bacteria</taxon>
        <taxon>Thermotogati</taxon>
        <taxon>Deinococcota</taxon>
        <taxon>Deinococci</taxon>
        <taxon>Deinococcales</taxon>
        <taxon>Deinococcaceae</taxon>
        <taxon>Deinococcus</taxon>
    </lineage>
</organism>
<dbReference type="GO" id="GO:0003700">
    <property type="term" value="F:DNA-binding transcription factor activity"/>
    <property type="evidence" value="ECO:0007669"/>
    <property type="project" value="InterPro"/>
</dbReference>
<dbReference type="SMART" id="SM00342">
    <property type="entry name" value="HTH_ARAC"/>
    <property type="match status" value="1"/>
</dbReference>
<reference evidence="8" key="2">
    <citation type="journal article" date="2019" name="Int. J. Syst. Evol. Microbiol.">
        <title>The Global Catalogue of Microorganisms (GCM) 10K type strain sequencing project: providing services to taxonomists for standard genome sequencing and annotation.</title>
        <authorList>
            <consortium name="The Broad Institute Genomics Platform"/>
            <consortium name="The Broad Institute Genome Sequencing Center for Infectious Disease"/>
            <person name="Wu L."/>
            <person name="Ma J."/>
        </authorList>
    </citation>
    <scope>NUCLEOTIDE SEQUENCE [LARGE SCALE GENOMIC DNA]</scope>
    <source>
        <strain evidence="8">CGMCC 1.18437</strain>
    </source>
</reference>
<dbReference type="Gene3D" id="1.10.10.60">
    <property type="entry name" value="Homeodomain-like"/>
    <property type="match status" value="1"/>
</dbReference>
<evidence type="ECO:0000256" key="2">
    <source>
        <dbReference type="ARBA" id="ARBA00023125"/>
    </source>
</evidence>
<accession>A0A7W8KE21</accession>